<feature type="compositionally biased region" description="Polar residues" evidence="1">
    <location>
        <begin position="152"/>
        <end position="166"/>
    </location>
</feature>
<dbReference type="AlphaFoldDB" id="C9KN34"/>
<feature type="domain" description="Helix-hairpin-helix DNA-binding motif class 1" evidence="3">
    <location>
        <begin position="202"/>
        <end position="221"/>
    </location>
</feature>
<dbReference type="InterPro" id="IPR019554">
    <property type="entry name" value="Soluble_ligand-bd"/>
</dbReference>
<dbReference type="InterPro" id="IPR010994">
    <property type="entry name" value="RuvA_2-like"/>
</dbReference>
<dbReference type="SMART" id="SM00278">
    <property type="entry name" value="HhH1"/>
    <property type="match status" value="2"/>
</dbReference>
<dbReference type="Gene3D" id="1.10.150.320">
    <property type="entry name" value="Photosystem II 12 kDa extrinsic protein"/>
    <property type="match status" value="1"/>
</dbReference>
<keyword evidence="5" id="KW-1185">Reference proteome</keyword>
<sequence length="224" mass="23420">MFLTGIHLSVIYLSKEAIVLPMYRKSLLILLLILIAVAGGTYYGCYTQEKESVQLDVAANPAVQQGGTEKGAEITVYVTGAINKPGVVTVKEGARTADAVNACGGLLPTADAEKVNMAQVLKDGQQVRVPEKAVPETTAAAKSGSVNPAAKSGTSSKAAPSGPVNINTASAEELDTLPGIGPAMAQRIIEFRETEGAFTAIEDIKKVKGIGEAKFEKMKDKICI</sequence>
<organism evidence="4 5">
    <name type="scientific">Mitsuokella multacida DSM 20544</name>
    <dbReference type="NCBI Taxonomy" id="500635"/>
    <lineage>
        <taxon>Bacteria</taxon>
        <taxon>Bacillati</taxon>
        <taxon>Bacillota</taxon>
        <taxon>Negativicutes</taxon>
        <taxon>Selenomonadales</taxon>
        <taxon>Selenomonadaceae</taxon>
        <taxon>Mitsuokella</taxon>
    </lineage>
</organism>
<dbReference type="PANTHER" id="PTHR21180">
    <property type="entry name" value="ENDONUCLEASE/EXONUCLEASE/PHOSPHATASE FAMILY DOMAIN-CONTAINING PROTEIN 1"/>
    <property type="match status" value="1"/>
</dbReference>
<evidence type="ECO:0000256" key="1">
    <source>
        <dbReference type="SAM" id="MobiDB-lite"/>
    </source>
</evidence>
<dbReference type="eggNOG" id="COG1555">
    <property type="taxonomic scope" value="Bacteria"/>
</dbReference>
<name>C9KN34_9FIRM</name>
<dbReference type="GO" id="GO:0015627">
    <property type="term" value="C:type II protein secretion system complex"/>
    <property type="evidence" value="ECO:0007669"/>
    <property type="project" value="TreeGrafter"/>
</dbReference>
<dbReference type="GO" id="GO:0015628">
    <property type="term" value="P:protein secretion by the type II secretion system"/>
    <property type="evidence" value="ECO:0007669"/>
    <property type="project" value="TreeGrafter"/>
</dbReference>
<dbReference type="SUPFAM" id="SSF47781">
    <property type="entry name" value="RuvA domain 2-like"/>
    <property type="match status" value="1"/>
</dbReference>
<evidence type="ECO:0000259" key="3">
    <source>
        <dbReference type="SMART" id="SM00278"/>
    </source>
</evidence>
<dbReference type="NCBIfam" id="TIGR00426">
    <property type="entry name" value="competence protein ComEA helix-hairpin-helix repeat region"/>
    <property type="match status" value="1"/>
</dbReference>
<gene>
    <name evidence="4" type="ORF">MITSMUL_04845</name>
</gene>
<proteinExistence type="predicted"/>
<dbReference type="GO" id="GO:0003677">
    <property type="term" value="F:DNA binding"/>
    <property type="evidence" value="ECO:0007669"/>
    <property type="project" value="InterPro"/>
</dbReference>
<dbReference type="InterPro" id="IPR051675">
    <property type="entry name" value="Endo/Exo/Phosphatase_dom_1"/>
</dbReference>
<dbReference type="GO" id="GO:0006281">
    <property type="term" value="P:DNA repair"/>
    <property type="evidence" value="ECO:0007669"/>
    <property type="project" value="InterPro"/>
</dbReference>
<dbReference type="STRING" id="500635.MITSMUL_04845"/>
<dbReference type="InterPro" id="IPR003583">
    <property type="entry name" value="Hlx-hairpin-Hlx_DNA-bd_motif"/>
</dbReference>
<evidence type="ECO:0000313" key="4">
    <source>
        <dbReference type="EMBL" id="EEX68773.1"/>
    </source>
</evidence>
<dbReference type="eggNOG" id="COG1596">
    <property type="taxonomic scope" value="Bacteria"/>
</dbReference>
<comment type="caution">
    <text evidence="4">The sequence shown here is derived from an EMBL/GenBank/DDBJ whole genome shotgun (WGS) entry which is preliminary data.</text>
</comment>
<evidence type="ECO:0000256" key="2">
    <source>
        <dbReference type="SAM" id="Phobius"/>
    </source>
</evidence>
<dbReference type="Proteomes" id="UP000003671">
    <property type="component" value="Unassembled WGS sequence"/>
</dbReference>
<reference evidence="4" key="1">
    <citation type="submission" date="2009-09" db="EMBL/GenBank/DDBJ databases">
        <authorList>
            <person name="Weinstock G."/>
            <person name="Sodergren E."/>
            <person name="Clifton S."/>
            <person name="Fulton L."/>
            <person name="Fulton B."/>
            <person name="Courtney L."/>
            <person name="Fronick C."/>
            <person name="Harrison M."/>
            <person name="Strong C."/>
            <person name="Farmer C."/>
            <person name="Delahaunty K."/>
            <person name="Markovic C."/>
            <person name="Hall O."/>
            <person name="Minx P."/>
            <person name="Tomlinson C."/>
            <person name="Mitreva M."/>
            <person name="Nelson J."/>
            <person name="Hou S."/>
            <person name="Wollam A."/>
            <person name="Pepin K.H."/>
            <person name="Johnson M."/>
            <person name="Bhonagiri V."/>
            <person name="Nash W.E."/>
            <person name="Warren W."/>
            <person name="Chinwalla A."/>
            <person name="Mardis E.R."/>
            <person name="Wilson R.K."/>
        </authorList>
    </citation>
    <scope>NUCLEOTIDE SEQUENCE [LARGE SCALE GENOMIC DNA]</scope>
    <source>
        <strain evidence="4">DSM 20544</strain>
    </source>
</reference>
<keyword evidence="2" id="KW-0472">Membrane</keyword>
<dbReference type="HOGENOM" id="CLU_052011_1_2_9"/>
<feature type="transmembrane region" description="Helical" evidence="2">
    <location>
        <begin position="27"/>
        <end position="45"/>
    </location>
</feature>
<dbReference type="PATRIC" id="fig|500635.8.peg.1536"/>
<keyword evidence="2" id="KW-1133">Transmembrane helix</keyword>
<evidence type="ECO:0000313" key="5">
    <source>
        <dbReference type="Proteomes" id="UP000003671"/>
    </source>
</evidence>
<dbReference type="PANTHER" id="PTHR21180:SF32">
    <property type="entry name" value="ENDONUCLEASE_EXONUCLEASE_PHOSPHATASE FAMILY DOMAIN-CONTAINING PROTEIN 1"/>
    <property type="match status" value="1"/>
</dbReference>
<accession>C9KN34</accession>
<feature type="domain" description="Helix-hairpin-helix DNA-binding motif class 1" evidence="3">
    <location>
        <begin position="172"/>
        <end position="191"/>
    </location>
</feature>
<dbReference type="Pfam" id="PF10531">
    <property type="entry name" value="SLBB"/>
    <property type="match status" value="1"/>
</dbReference>
<dbReference type="InterPro" id="IPR004509">
    <property type="entry name" value="Competence_ComEA_HhH"/>
</dbReference>
<feature type="region of interest" description="Disordered" evidence="1">
    <location>
        <begin position="133"/>
        <end position="166"/>
    </location>
</feature>
<keyword evidence="2" id="KW-0812">Transmembrane</keyword>
<protein>
    <submittedName>
        <fullName evidence="4">ComEA protein</fullName>
    </submittedName>
</protein>
<dbReference type="Pfam" id="PF12836">
    <property type="entry name" value="HHH_3"/>
    <property type="match status" value="1"/>
</dbReference>
<dbReference type="Gene3D" id="3.10.560.10">
    <property type="entry name" value="Outer membrane lipoprotein wza domain like"/>
    <property type="match status" value="1"/>
</dbReference>
<dbReference type="EMBL" id="ABWK02000017">
    <property type="protein sequence ID" value="EEX68773.1"/>
    <property type="molecule type" value="Genomic_DNA"/>
</dbReference>